<dbReference type="AlphaFoldDB" id="A0AAJ0CF90"/>
<name>A0AAJ0CF90_9HYPO</name>
<proteinExistence type="predicted"/>
<evidence type="ECO:0000313" key="2">
    <source>
        <dbReference type="EMBL" id="KAK2591916.1"/>
    </source>
</evidence>
<dbReference type="Proteomes" id="UP001251528">
    <property type="component" value="Unassembled WGS sequence"/>
</dbReference>
<protein>
    <submittedName>
        <fullName evidence="2">Uncharacterized protein</fullName>
    </submittedName>
</protein>
<comment type="caution">
    <text evidence="2">The sequence shown here is derived from an EMBL/GenBank/DDBJ whole genome shotgun (WGS) entry which is preliminary data.</text>
</comment>
<feature type="region of interest" description="Disordered" evidence="1">
    <location>
        <begin position="231"/>
        <end position="275"/>
    </location>
</feature>
<sequence length="389" mass="43366">MDQTLYINSCEFQFVDELSLASNTLLDPYYATTTSTMEQFDIHHHGDQAYELQHFDHGGFVDPQCLQLDFSQVTGNICLPESTSTDSEVTGIGPLGGAQNPQADEYVACHEIDAENQCCLVSIDGLIDFSLFDEDGPEISPALITASGQVFPNLLKTTSDRNDFDDSTSELSSCPTPDWSDCGFHTLSQDSSIADSEESLSHDHPLLRQLNNCGFSTVPKDAIQNREVTNLTENGTYDHPVRADSKLGSRQSDDETAMKNIDIVDPTQDNNEESYSAMENIDIIDLTQDNDEEDDITMENTDVIDPTQDDNERDYFAIGNIDIIDLTQDDDEEDDVSMEDIYFIDLTHDDNEEDVGKFRQGSQIRLRGYPSAPYKRGALRGIPISFLLN</sequence>
<feature type="compositionally biased region" description="Basic and acidic residues" evidence="1">
    <location>
        <begin position="239"/>
        <end position="257"/>
    </location>
</feature>
<accession>A0AAJ0CF90</accession>
<organism evidence="2 3">
    <name type="scientific">Conoideocrella luteorostrata</name>
    <dbReference type="NCBI Taxonomy" id="1105319"/>
    <lineage>
        <taxon>Eukaryota</taxon>
        <taxon>Fungi</taxon>
        <taxon>Dikarya</taxon>
        <taxon>Ascomycota</taxon>
        <taxon>Pezizomycotina</taxon>
        <taxon>Sordariomycetes</taxon>
        <taxon>Hypocreomycetidae</taxon>
        <taxon>Hypocreales</taxon>
        <taxon>Clavicipitaceae</taxon>
        <taxon>Conoideocrella</taxon>
    </lineage>
</organism>
<gene>
    <name evidence="2" type="ORF">QQS21_010390</name>
</gene>
<keyword evidence="3" id="KW-1185">Reference proteome</keyword>
<evidence type="ECO:0000256" key="1">
    <source>
        <dbReference type="SAM" id="MobiDB-lite"/>
    </source>
</evidence>
<evidence type="ECO:0000313" key="3">
    <source>
        <dbReference type="Proteomes" id="UP001251528"/>
    </source>
</evidence>
<reference evidence="2" key="1">
    <citation type="submission" date="2023-06" db="EMBL/GenBank/DDBJ databases">
        <title>Conoideocrella luteorostrata (Hypocreales: Clavicipitaceae), a potential biocontrol fungus for elongate hemlock scale in United States Christmas tree production areas.</title>
        <authorList>
            <person name="Barrett H."/>
            <person name="Lovett B."/>
            <person name="Macias A.M."/>
            <person name="Stajich J.E."/>
            <person name="Kasson M.T."/>
        </authorList>
    </citation>
    <scope>NUCLEOTIDE SEQUENCE</scope>
    <source>
        <strain evidence="2">ARSEF 14590</strain>
    </source>
</reference>
<dbReference type="EMBL" id="JASWJB010000300">
    <property type="protein sequence ID" value="KAK2591916.1"/>
    <property type="molecule type" value="Genomic_DNA"/>
</dbReference>